<sequence length="935" mass="98277">MSRQGVQMRGGSDFHALPTERGEYFQTGGLSGIPSDAHLKLMARTQVSTWQKESAEQRERERQRGQTKSQRSLQGLWYSSAASSASSSLLLFGEEQTQSLGPYDEFSGFPYDDDVPTQTLVSVPFSHSELHPMNSGSSSEPFRYPEDDTPVPLLDLSAIPIPNLDLLETTTTATSPRTILVDPPGMGHYHPYRVSDSVDILPHASAPRGERGARGGAMKAGRSLRVITNGGGPSWSPSASEFQQGQRSLPRVSPVGSAAGLHTPSLFQQEPSSAGVSTRKGGRKGFAASVASSTRVTRRSSLRSAGLGPGTQSSLSLSLPAEEDEDRLLAPPAMQALSSPQRTASGSRRSAGGAWGGSSSSSHADLPVGASERGLDTEERRHLSLPVSPQSGVDVEMVGEVEGSEGNPDNDDGGEGGEENGDGDRDGGGLERDAEGMPVFYEGVKLPLGETGRCQLKTLIGERMKNDAEIRLQVQAIAKLKCATIPQLLLMANICGLWEIAVTISDKFERQKQRTGSGRDICGGRKGMKGRKKRTGFALCSHPSFKTTPPHPDDVSPCGEVRRVPREEGEETEVPSTSASSGAGVSGSSPETGPASASASAPSGSPPVSPDRDALMSTNAGGSAAACASSEETLAGASEETGRMGEGEGEDFPFGIPSPSPVEPEEYGPPPKKLPPPQLDTSICLPLPAPAANGQEIPMVTPPATSKQRPLLSSRSGASTLCPLSASHAASHLSSTGSLTPPSLSSPSNSHIEGVAPHPHRVSLKRPSPPVPPQAPSASDPHSPFPQQDPGDSNGDWGLPPVFSEELTQRPQKNPRLFASQREHQQGGGGLLQLPPHPTFTYPPSSPHFRGRGEEGTSRVSLHHPEQEQRTGLGGTFSGDGMQQEGSQVSPLQPSALPVPAAGPDEAMGDDETDEMSILEIKRGTTALSSFDMRE</sequence>
<accession>A0A0G4HZC3</accession>
<feature type="compositionally biased region" description="Pro residues" evidence="1">
    <location>
        <begin position="656"/>
        <end position="678"/>
    </location>
</feature>
<feature type="compositionally biased region" description="Polar residues" evidence="1">
    <location>
        <begin position="703"/>
        <end position="719"/>
    </location>
</feature>
<feature type="compositionally biased region" description="Basic and acidic residues" evidence="1">
    <location>
        <begin position="53"/>
        <end position="64"/>
    </location>
</feature>
<feature type="compositionally biased region" description="Low complexity" evidence="1">
    <location>
        <begin position="344"/>
        <end position="362"/>
    </location>
</feature>
<reference evidence="2" key="1">
    <citation type="submission" date="2014-11" db="EMBL/GenBank/DDBJ databases">
        <authorList>
            <person name="Otto D Thomas"/>
            <person name="Naeem Raeece"/>
        </authorList>
    </citation>
    <scope>NUCLEOTIDE SEQUENCE</scope>
</reference>
<feature type="compositionally biased region" description="Basic and acidic residues" evidence="1">
    <location>
        <begin position="373"/>
        <end position="382"/>
    </location>
</feature>
<gene>
    <name evidence="2" type="ORF">Cvel_9660</name>
</gene>
<feature type="compositionally biased region" description="Basic residues" evidence="1">
    <location>
        <begin position="526"/>
        <end position="535"/>
    </location>
</feature>
<dbReference type="AlphaFoldDB" id="A0A0G4HZC3"/>
<feature type="compositionally biased region" description="Polar residues" evidence="1">
    <location>
        <begin position="884"/>
        <end position="893"/>
    </location>
</feature>
<proteinExistence type="predicted"/>
<feature type="region of interest" description="Disordered" evidence="1">
    <location>
        <begin position="511"/>
        <end position="914"/>
    </location>
</feature>
<evidence type="ECO:0000313" key="2">
    <source>
        <dbReference type="EMBL" id="CEM49873.1"/>
    </source>
</evidence>
<feature type="compositionally biased region" description="Acidic residues" evidence="1">
    <location>
        <begin position="397"/>
        <end position="421"/>
    </location>
</feature>
<feature type="compositionally biased region" description="Low complexity" evidence="1">
    <location>
        <begin position="620"/>
        <end position="630"/>
    </location>
</feature>
<feature type="compositionally biased region" description="Basic and acidic residues" evidence="1">
    <location>
        <begin position="422"/>
        <end position="434"/>
    </location>
</feature>
<feature type="region of interest" description="Disordered" evidence="1">
    <location>
        <begin position="1"/>
        <end position="20"/>
    </location>
</feature>
<feature type="compositionally biased region" description="Low complexity" evidence="1">
    <location>
        <begin position="574"/>
        <end position="603"/>
    </location>
</feature>
<organism evidence="2">
    <name type="scientific">Chromera velia CCMP2878</name>
    <dbReference type="NCBI Taxonomy" id="1169474"/>
    <lineage>
        <taxon>Eukaryota</taxon>
        <taxon>Sar</taxon>
        <taxon>Alveolata</taxon>
        <taxon>Colpodellida</taxon>
        <taxon>Chromeraceae</taxon>
        <taxon>Chromera</taxon>
    </lineage>
</organism>
<feature type="compositionally biased region" description="Polar residues" evidence="1">
    <location>
        <begin position="235"/>
        <end position="247"/>
    </location>
</feature>
<feature type="region of interest" description="Disordered" evidence="1">
    <location>
        <begin position="226"/>
        <end position="434"/>
    </location>
</feature>
<feature type="compositionally biased region" description="Polar residues" evidence="1">
    <location>
        <begin position="265"/>
        <end position="276"/>
    </location>
</feature>
<feature type="compositionally biased region" description="Low complexity" evidence="1">
    <location>
        <begin position="724"/>
        <end position="751"/>
    </location>
</feature>
<feature type="compositionally biased region" description="Basic and acidic residues" evidence="1">
    <location>
        <begin position="851"/>
        <end position="869"/>
    </location>
</feature>
<evidence type="ECO:0000256" key="1">
    <source>
        <dbReference type="SAM" id="MobiDB-lite"/>
    </source>
</evidence>
<dbReference type="VEuPathDB" id="CryptoDB:Cvel_9660"/>
<protein>
    <submittedName>
        <fullName evidence="2">Uncharacterized protein</fullName>
    </submittedName>
</protein>
<dbReference type="EMBL" id="CDMZ01004479">
    <property type="protein sequence ID" value="CEM49873.1"/>
    <property type="molecule type" value="Genomic_DNA"/>
</dbReference>
<name>A0A0G4HZC3_9ALVE</name>
<feature type="region of interest" description="Disordered" evidence="1">
    <location>
        <begin position="49"/>
        <end position="73"/>
    </location>
</feature>